<dbReference type="Proteomes" id="UP000597444">
    <property type="component" value="Unassembled WGS sequence"/>
</dbReference>
<evidence type="ECO:0000313" key="1">
    <source>
        <dbReference type="EMBL" id="GHO98184.1"/>
    </source>
</evidence>
<proteinExistence type="predicted"/>
<organism evidence="1 2">
    <name type="scientific">Reticulibacter mediterranei</name>
    <dbReference type="NCBI Taxonomy" id="2778369"/>
    <lineage>
        <taxon>Bacteria</taxon>
        <taxon>Bacillati</taxon>
        <taxon>Chloroflexota</taxon>
        <taxon>Ktedonobacteria</taxon>
        <taxon>Ktedonobacterales</taxon>
        <taxon>Reticulibacteraceae</taxon>
        <taxon>Reticulibacter</taxon>
    </lineage>
</organism>
<accession>A0A8J3N4M0</accession>
<dbReference type="RefSeq" id="WP_220208947.1">
    <property type="nucleotide sequence ID" value="NZ_BNJK01000002.1"/>
</dbReference>
<keyword evidence="2" id="KW-1185">Reference proteome</keyword>
<dbReference type="SUPFAM" id="SSF54427">
    <property type="entry name" value="NTF2-like"/>
    <property type="match status" value="1"/>
</dbReference>
<dbReference type="EMBL" id="BNJK01000002">
    <property type="protein sequence ID" value="GHO98184.1"/>
    <property type="molecule type" value="Genomic_DNA"/>
</dbReference>
<dbReference type="AlphaFoldDB" id="A0A8J3N4M0"/>
<dbReference type="Pfam" id="PF07366">
    <property type="entry name" value="SnoaL"/>
    <property type="match status" value="1"/>
</dbReference>
<gene>
    <name evidence="1" type="ORF">KSF_082320</name>
</gene>
<dbReference type="GO" id="GO:0030638">
    <property type="term" value="P:polyketide metabolic process"/>
    <property type="evidence" value="ECO:0007669"/>
    <property type="project" value="InterPro"/>
</dbReference>
<evidence type="ECO:0000313" key="2">
    <source>
        <dbReference type="Proteomes" id="UP000597444"/>
    </source>
</evidence>
<name>A0A8J3N4M0_9CHLR</name>
<evidence type="ECO:0008006" key="3">
    <source>
        <dbReference type="Google" id="ProtNLM"/>
    </source>
</evidence>
<protein>
    <recommendedName>
        <fullName evidence="3">Ester cyclase</fullName>
    </recommendedName>
</protein>
<dbReference type="PANTHER" id="PTHR38436:SF1">
    <property type="entry name" value="ESTER CYCLASE"/>
    <property type="match status" value="1"/>
</dbReference>
<dbReference type="InterPro" id="IPR009959">
    <property type="entry name" value="Cyclase_SnoaL-like"/>
</dbReference>
<dbReference type="InterPro" id="IPR032710">
    <property type="entry name" value="NTF2-like_dom_sf"/>
</dbReference>
<dbReference type="Gene3D" id="3.10.450.50">
    <property type="match status" value="1"/>
</dbReference>
<comment type="caution">
    <text evidence="1">The sequence shown here is derived from an EMBL/GenBank/DDBJ whole genome shotgun (WGS) entry which is preliminary data.</text>
</comment>
<reference evidence="1" key="1">
    <citation type="submission" date="2020-10" db="EMBL/GenBank/DDBJ databases">
        <title>Taxonomic study of unclassified bacteria belonging to the class Ktedonobacteria.</title>
        <authorList>
            <person name="Yabe S."/>
            <person name="Wang C.M."/>
            <person name="Zheng Y."/>
            <person name="Sakai Y."/>
            <person name="Cavaletti L."/>
            <person name="Monciardini P."/>
            <person name="Donadio S."/>
        </authorList>
    </citation>
    <scope>NUCLEOTIDE SEQUENCE</scope>
    <source>
        <strain evidence="1">ID150040</strain>
    </source>
</reference>
<dbReference type="PANTHER" id="PTHR38436">
    <property type="entry name" value="POLYKETIDE CYCLASE SNOAL-LIKE DOMAIN"/>
    <property type="match status" value="1"/>
</dbReference>
<sequence length="140" mass="15504">MSLAANKQLIQQYYGDMWNTWDFAVADEIIHETIDFRGSIGLTVKGRDGFKGYMRTIQTAFPDFHNTIEEMIAEEKKVVAVLTYSGTHHGTLFGVPPTGKRIQYAGTAVFQIEGDQVTRGWVLGDTLGLLQQLGAIAPLP</sequence>